<evidence type="ECO:0000256" key="3">
    <source>
        <dbReference type="ARBA" id="ARBA00022989"/>
    </source>
</evidence>
<gene>
    <name evidence="7" type="ORF">TCE0_022r06802</name>
</gene>
<dbReference type="PANTHER" id="PTHR46494">
    <property type="entry name" value="CORA FAMILY METAL ION TRANSPORTER (EUROFUNG)"/>
    <property type="match status" value="1"/>
</dbReference>
<comment type="subcellular location">
    <subcellularLocation>
        <location evidence="1">Cell membrane</location>
        <topology evidence="1">Multi-pass membrane protein</topology>
    </subcellularLocation>
</comment>
<dbReference type="GO" id="GO:0005886">
    <property type="term" value="C:plasma membrane"/>
    <property type="evidence" value="ECO:0007669"/>
    <property type="project" value="UniProtKB-SubCell"/>
</dbReference>
<evidence type="ECO:0000256" key="1">
    <source>
        <dbReference type="ARBA" id="ARBA00004651"/>
    </source>
</evidence>
<accession>A0A6V8H7Q3</accession>
<keyword evidence="8" id="KW-1185">Reference proteome</keyword>
<dbReference type="SUPFAM" id="SSF144083">
    <property type="entry name" value="Magnesium transport protein CorA, transmembrane region"/>
    <property type="match status" value="1"/>
</dbReference>
<dbReference type="AlphaFoldDB" id="A0A6V8H7Q3"/>
<dbReference type="InterPro" id="IPR002523">
    <property type="entry name" value="MgTranspt_CorA/ZnTranspt_ZntB"/>
</dbReference>
<dbReference type="EMBL" id="DF933818">
    <property type="protein sequence ID" value="GAM37140.1"/>
    <property type="molecule type" value="Genomic_DNA"/>
</dbReference>
<keyword evidence="3 6" id="KW-1133">Transmembrane helix</keyword>
<dbReference type="GO" id="GO:0000287">
    <property type="term" value="F:magnesium ion binding"/>
    <property type="evidence" value="ECO:0007669"/>
    <property type="project" value="TreeGrafter"/>
</dbReference>
<dbReference type="PANTHER" id="PTHR46494:SF1">
    <property type="entry name" value="CORA FAMILY METAL ION TRANSPORTER (EUROFUNG)"/>
    <property type="match status" value="1"/>
</dbReference>
<evidence type="ECO:0000313" key="8">
    <source>
        <dbReference type="Proteomes" id="UP000053095"/>
    </source>
</evidence>
<keyword evidence="5" id="KW-0175">Coiled coil</keyword>
<dbReference type="GO" id="GO:0015095">
    <property type="term" value="F:magnesium ion transmembrane transporter activity"/>
    <property type="evidence" value="ECO:0007669"/>
    <property type="project" value="TreeGrafter"/>
</dbReference>
<dbReference type="GO" id="GO:0015087">
    <property type="term" value="F:cobalt ion transmembrane transporter activity"/>
    <property type="evidence" value="ECO:0007669"/>
    <property type="project" value="TreeGrafter"/>
</dbReference>
<evidence type="ECO:0000313" key="7">
    <source>
        <dbReference type="EMBL" id="GAM37140.1"/>
    </source>
</evidence>
<sequence>MSQSNNCFTDKALIEPVQVIDVVASLPQQQPGHQQQQQAQKHTTIHSGFKDNTSLTTHLNSPSSKNYTSRYISICQRNSFQPLQLTPEMLQSIIDTHNIKNGNTLWDLSSVFYTRNLKTEMVFCVPFSQSEHGDFTEMAYTIRYPEYKPSDEEWTIRQSGVYHRLNRKTKQSLYIVFHPTPNSKMHQALLSNLQSDDSKSSFWLHQTLFATYVPAWRHYIASLERRFLPIANTAAATYINEELRIGHGHLSSLISIQKDFLQIPTILEAAGDVLTELNALVSSDLANQETQKLKNIQRQCETYSRTATHLQQRVQITAQLLADTLLFRDQVLANEQNGNMLQLNRSAVFLTTLTLLYLPASFLTSFFGMNFFAMDQQDNKIIGTPMIWIFVVSAILLTVATFIMYNWLSSHEAFFRTMAPKKWMPADLNIRKLTRRLTANKTTDRATGV</sequence>
<feature type="coiled-coil region" evidence="5">
    <location>
        <begin position="286"/>
        <end position="313"/>
    </location>
</feature>
<keyword evidence="2 6" id="KW-0812">Transmembrane</keyword>
<proteinExistence type="predicted"/>
<feature type="transmembrane region" description="Helical" evidence="6">
    <location>
        <begin position="347"/>
        <end position="367"/>
    </location>
</feature>
<feature type="transmembrane region" description="Helical" evidence="6">
    <location>
        <begin position="387"/>
        <end position="408"/>
    </location>
</feature>
<dbReference type="Gene3D" id="1.20.58.340">
    <property type="entry name" value="Magnesium transport protein CorA, transmembrane region"/>
    <property type="match status" value="1"/>
</dbReference>
<dbReference type="Proteomes" id="UP000053095">
    <property type="component" value="Unassembled WGS sequence"/>
</dbReference>
<dbReference type="InterPro" id="IPR045863">
    <property type="entry name" value="CorA_TM1_TM2"/>
</dbReference>
<reference evidence="8" key="1">
    <citation type="journal article" date="2015" name="Genome Announc.">
        <title>Draft genome sequence of Talaromyces cellulolyticus strain Y-94, a source of lignocellulosic biomass-degrading enzymes.</title>
        <authorList>
            <person name="Fujii T."/>
            <person name="Koike H."/>
            <person name="Sawayama S."/>
            <person name="Yano S."/>
            <person name="Inoue H."/>
        </authorList>
    </citation>
    <scope>NUCLEOTIDE SEQUENCE [LARGE SCALE GENOMIC DNA]</scope>
    <source>
        <strain evidence="8">Y-94</strain>
    </source>
</reference>
<organism evidence="7 8">
    <name type="scientific">Talaromyces pinophilus</name>
    <name type="common">Penicillium pinophilum</name>
    <dbReference type="NCBI Taxonomy" id="128442"/>
    <lineage>
        <taxon>Eukaryota</taxon>
        <taxon>Fungi</taxon>
        <taxon>Dikarya</taxon>
        <taxon>Ascomycota</taxon>
        <taxon>Pezizomycotina</taxon>
        <taxon>Eurotiomycetes</taxon>
        <taxon>Eurotiomycetidae</taxon>
        <taxon>Eurotiales</taxon>
        <taxon>Trichocomaceae</taxon>
        <taxon>Talaromyces</taxon>
        <taxon>Talaromyces sect. Talaromyces</taxon>
    </lineage>
</organism>
<keyword evidence="4 6" id="KW-0472">Membrane</keyword>
<name>A0A6V8H7Q3_TALPI</name>
<dbReference type="Pfam" id="PF01544">
    <property type="entry name" value="CorA"/>
    <property type="match status" value="1"/>
</dbReference>
<evidence type="ECO:0000256" key="4">
    <source>
        <dbReference type="ARBA" id="ARBA00023136"/>
    </source>
</evidence>
<evidence type="ECO:0000256" key="6">
    <source>
        <dbReference type="SAM" id="Phobius"/>
    </source>
</evidence>
<protein>
    <submittedName>
        <fullName evidence="7">Uncharacterized protein</fullName>
    </submittedName>
</protein>
<dbReference type="GO" id="GO:0050897">
    <property type="term" value="F:cobalt ion binding"/>
    <property type="evidence" value="ECO:0007669"/>
    <property type="project" value="TreeGrafter"/>
</dbReference>
<comment type="caution">
    <text evidence="7">The sequence shown here is derived from an EMBL/GenBank/DDBJ whole genome shotgun (WGS) entry which is preliminary data.</text>
</comment>
<evidence type="ECO:0000256" key="2">
    <source>
        <dbReference type="ARBA" id="ARBA00022692"/>
    </source>
</evidence>
<evidence type="ECO:0000256" key="5">
    <source>
        <dbReference type="SAM" id="Coils"/>
    </source>
</evidence>